<proteinExistence type="predicted"/>
<gene>
    <name evidence="2" type="ORF">KSB_39490</name>
</gene>
<evidence type="ECO:0000256" key="1">
    <source>
        <dbReference type="SAM" id="Phobius"/>
    </source>
</evidence>
<feature type="transmembrane region" description="Helical" evidence="1">
    <location>
        <begin position="96"/>
        <end position="121"/>
    </location>
</feature>
<sequence length="161" mass="18000">MVKFWGIIVLGILVYAIALFGAVLFSRLDPLNKYRWQREKLFRFKLARFMLDYGQGLLIGLFFVLATVATGALSLYTTNTTKALPKDWYALVSENLAWLSNGFLVIAGLTAVIWILAALGTTIIGNKGARGRGLGLMTSLVAIVFEFLYGAQWYHMFVHVK</sequence>
<accession>A0ABQ3URP6</accession>
<feature type="transmembrane region" description="Helical" evidence="1">
    <location>
        <begin position="6"/>
        <end position="28"/>
    </location>
</feature>
<keyword evidence="1" id="KW-1133">Transmembrane helix</keyword>
<dbReference type="Proteomes" id="UP000654345">
    <property type="component" value="Unassembled WGS sequence"/>
</dbReference>
<evidence type="ECO:0000313" key="3">
    <source>
        <dbReference type="Proteomes" id="UP000654345"/>
    </source>
</evidence>
<organism evidence="2 3">
    <name type="scientific">Ktedonobacter robiniae</name>
    <dbReference type="NCBI Taxonomy" id="2778365"/>
    <lineage>
        <taxon>Bacteria</taxon>
        <taxon>Bacillati</taxon>
        <taxon>Chloroflexota</taxon>
        <taxon>Ktedonobacteria</taxon>
        <taxon>Ktedonobacterales</taxon>
        <taxon>Ktedonobacteraceae</taxon>
        <taxon>Ktedonobacter</taxon>
    </lineage>
</organism>
<keyword evidence="1" id="KW-0472">Membrane</keyword>
<feature type="transmembrane region" description="Helical" evidence="1">
    <location>
        <begin position="49"/>
        <end position="76"/>
    </location>
</feature>
<dbReference type="EMBL" id="BNJG01000001">
    <property type="protein sequence ID" value="GHO55474.1"/>
    <property type="molecule type" value="Genomic_DNA"/>
</dbReference>
<protein>
    <recommendedName>
        <fullName evidence="4">DUF1761 domain-containing protein</fullName>
    </recommendedName>
</protein>
<evidence type="ECO:0000313" key="2">
    <source>
        <dbReference type="EMBL" id="GHO55474.1"/>
    </source>
</evidence>
<name>A0ABQ3URP6_9CHLR</name>
<reference evidence="2 3" key="1">
    <citation type="journal article" date="2021" name="Int. J. Syst. Evol. Microbiol.">
        <title>Reticulibacter mediterranei gen. nov., sp. nov., within the new family Reticulibacteraceae fam. nov., and Ktedonospora formicarum gen. nov., sp. nov., Ktedonobacter robiniae sp. nov., Dictyobacter formicarum sp. nov. and Dictyobacter arantiisoli sp. nov., belonging to the class Ktedonobacteria.</title>
        <authorList>
            <person name="Yabe S."/>
            <person name="Zheng Y."/>
            <person name="Wang C.M."/>
            <person name="Sakai Y."/>
            <person name="Abe K."/>
            <person name="Yokota A."/>
            <person name="Donadio S."/>
            <person name="Cavaletti L."/>
            <person name="Monciardini P."/>
        </authorList>
    </citation>
    <scope>NUCLEOTIDE SEQUENCE [LARGE SCALE GENOMIC DNA]</scope>
    <source>
        <strain evidence="2 3">SOSP1-30</strain>
    </source>
</reference>
<evidence type="ECO:0008006" key="4">
    <source>
        <dbReference type="Google" id="ProtNLM"/>
    </source>
</evidence>
<feature type="transmembrane region" description="Helical" evidence="1">
    <location>
        <begin position="133"/>
        <end position="154"/>
    </location>
</feature>
<keyword evidence="1" id="KW-0812">Transmembrane</keyword>
<comment type="caution">
    <text evidence="2">The sequence shown here is derived from an EMBL/GenBank/DDBJ whole genome shotgun (WGS) entry which is preliminary data.</text>
</comment>
<keyword evidence="3" id="KW-1185">Reference proteome</keyword>
<dbReference type="RefSeq" id="WP_201372056.1">
    <property type="nucleotide sequence ID" value="NZ_BNJG01000001.1"/>
</dbReference>